<dbReference type="PANTHER" id="PTHR43685">
    <property type="entry name" value="GLYCOSYLTRANSFERASE"/>
    <property type="match status" value="1"/>
</dbReference>
<dbReference type="Pfam" id="PF00535">
    <property type="entry name" value="Glycos_transf_2"/>
    <property type="match status" value="1"/>
</dbReference>
<keyword evidence="3" id="KW-1185">Reference proteome</keyword>
<feature type="domain" description="Glycosyltransferase 2-like" evidence="1">
    <location>
        <begin position="40"/>
        <end position="139"/>
    </location>
</feature>
<gene>
    <name evidence="2" type="ORF">H4W27_000882</name>
</gene>
<dbReference type="InterPro" id="IPR050834">
    <property type="entry name" value="Glycosyltransf_2"/>
</dbReference>
<dbReference type="RefSeq" id="WP_192594872.1">
    <property type="nucleotide sequence ID" value="NZ_BAAALJ010000014.1"/>
</dbReference>
<dbReference type="CDD" id="cd00761">
    <property type="entry name" value="Glyco_tranf_GTA_type"/>
    <property type="match status" value="1"/>
</dbReference>
<dbReference type="EMBL" id="JADBED010000001">
    <property type="protein sequence ID" value="MBE1523764.1"/>
    <property type="molecule type" value="Genomic_DNA"/>
</dbReference>
<comment type="caution">
    <text evidence="2">The sequence shown here is derived from an EMBL/GenBank/DDBJ whole genome shotgun (WGS) entry which is preliminary data.</text>
</comment>
<proteinExistence type="predicted"/>
<dbReference type="Gene3D" id="3.90.550.10">
    <property type="entry name" value="Spore Coat Polysaccharide Biosynthesis Protein SpsA, Chain A"/>
    <property type="match status" value="1"/>
</dbReference>
<dbReference type="Proteomes" id="UP000643525">
    <property type="component" value="Unassembled WGS sequence"/>
</dbReference>
<name>A0ABR9JCV5_9MICC</name>
<accession>A0ABR9JCV5</accession>
<protein>
    <recommendedName>
        <fullName evidence="1">Glycosyltransferase 2-like domain-containing protein</fullName>
    </recommendedName>
</protein>
<sequence length="324" mass="35177">MNATPLPLTSSLADSPTLNYRTLSHRTLTNAARPADTLTAIIPSVGRVTLKRAVRSVLRQSRKTTALVVLDRPDAAENVERLLAGLPHVLVLTRGGVGAAAARNLGVQTARTSHVAFLDDDDEWVSEKSAMQLAVAGADRLVSSRSLLIGATSRVVPEQLYQPAGSPRASVVDYVFDRSTLRLRRHFMQTSSLLCSREIALQVPWDEELPRHQDWDWVGRMERAGHRLQMLPEVLVRVHQGTQGSISRSPDWRASAAWVESLGAGIDDHARADFLTSVVARDAFASRAWWAGARHLAEGLRAGPHPAAVVVGLSGVVRAVSRGV</sequence>
<evidence type="ECO:0000259" key="1">
    <source>
        <dbReference type="Pfam" id="PF00535"/>
    </source>
</evidence>
<evidence type="ECO:0000313" key="2">
    <source>
        <dbReference type="EMBL" id="MBE1523764.1"/>
    </source>
</evidence>
<reference evidence="2 3" key="1">
    <citation type="submission" date="2020-10" db="EMBL/GenBank/DDBJ databases">
        <title>Sequencing the genomes of 1000 actinobacteria strains.</title>
        <authorList>
            <person name="Klenk H.-P."/>
        </authorList>
    </citation>
    <scope>NUCLEOTIDE SEQUENCE [LARGE SCALE GENOMIC DNA]</scope>
    <source>
        <strain evidence="2 3">DSM 15666</strain>
    </source>
</reference>
<dbReference type="InterPro" id="IPR029044">
    <property type="entry name" value="Nucleotide-diphossugar_trans"/>
</dbReference>
<organism evidence="2 3">
    <name type="scientific">Nesterenkonia lutea</name>
    <dbReference type="NCBI Taxonomy" id="272919"/>
    <lineage>
        <taxon>Bacteria</taxon>
        <taxon>Bacillati</taxon>
        <taxon>Actinomycetota</taxon>
        <taxon>Actinomycetes</taxon>
        <taxon>Micrococcales</taxon>
        <taxon>Micrococcaceae</taxon>
        <taxon>Nesterenkonia</taxon>
    </lineage>
</organism>
<dbReference type="PANTHER" id="PTHR43685:SF2">
    <property type="entry name" value="GLYCOSYLTRANSFERASE 2-LIKE DOMAIN-CONTAINING PROTEIN"/>
    <property type="match status" value="1"/>
</dbReference>
<dbReference type="SUPFAM" id="SSF53448">
    <property type="entry name" value="Nucleotide-diphospho-sugar transferases"/>
    <property type="match status" value="1"/>
</dbReference>
<dbReference type="InterPro" id="IPR001173">
    <property type="entry name" value="Glyco_trans_2-like"/>
</dbReference>
<evidence type="ECO:0000313" key="3">
    <source>
        <dbReference type="Proteomes" id="UP000643525"/>
    </source>
</evidence>